<accession>A0A420EBD9</accession>
<dbReference type="SUPFAM" id="SSF48452">
    <property type="entry name" value="TPR-like"/>
    <property type="match status" value="1"/>
</dbReference>
<gene>
    <name evidence="1" type="ORF">DBZ36_12145</name>
</gene>
<reference evidence="1 2" key="1">
    <citation type="submission" date="2018-09" db="EMBL/GenBank/DDBJ databases">
        <authorList>
            <person name="Wang Z."/>
        </authorList>
    </citation>
    <scope>NUCLEOTIDE SEQUENCE [LARGE SCALE GENOMIC DNA]</scope>
    <source>
        <strain evidence="1 2">ALS 81</strain>
    </source>
</reference>
<evidence type="ECO:0000313" key="2">
    <source>
        <dbReference type="Proteomes" id="UP000286482"/>
    </source>
</evidence>
<dbReference type="InterPro" id="IPR011990">
    <property type="entry name" value="TPR-like_helical_dom_sf"/>
</dbReference>
<dbReference type="Proteomes" id="UP000286482">
    <property type="component" value="Unassembled WGS sequence"/>
</dbReference>
<proteinExistence type="predicted"/>
<dbReference type="Gene3D" id="1.25.40.10">
    <property type="entry name" value="Tetratricopeptide repeat domain"/>
    <property type="match status" value="1"/>
</dbReference>
<dbReference type="AlphaFoldDB" id="A0A420EBD9"/>
<name>A0A420EBD9_9ALTE</name>
<protein>
    <submittedName>
        <fullName evidence="1">Tetratricopeptide repeat protein</fullName>
    </submittedName>
</protein>
<organism evidence="1 2">
    <name type="scientific">Alginatibacterium sediminis</name>
    <dbReference type="NCBI Taxonomy" id="2164068"/>
    <lineage>
        <taxon>Bacteria</taxon>
        <taxon>Pseudomonadati</taxon>
        <taxon>Pseudomonadota</taxon>
        <taxon>Gammaproteobacteria</taxon>
        <taxon>Alteromonadales</taxon>
        <taxon>Alteromonadaceae</taxon>
        <taxon>Alginatibacterium</taxon>
    </lineage>
</organism>
<keyword evidence="2" id="KW-1185">Reference proteome</keyword>
<sequence length="147" mass="16984">MVRGENMNTWKEVMGIGNHFLNQQNWAEAERHFEEAIYMLEEILSKNPRCVASIQGWIGAHHNLAEMFQNVGKLEDAQRCLLIPHQSMLHVYNHNKDPDLQLIALSAIKITLTPLLKFASLYPPCESCLEQLELQAQLAYRDEPTYH</sequence>
<comment type="caution">
    <text evidence="1">The sequence shown here is derived from an EMBL/GenBank/DDBJ whole genome shotgun (WGS) entry which is preliminary data.</text>
</comment>
<evidence type="ECO:0000313" key="1">
    <source>
        <dbReference type="EMBL" id="RKF17991.1"/>
    </source>
</evidence>
<dbReference type="EMBL" id="RAQO01000006">
    <property type="protein sequence ID" value="RKF17991.1"/>
    <property type="molecule type" value="Genomic_DNA"/>
</dbReference>